<dbReference type="STRING" id="55188.A0A2H5N979"/>
<evidence type="ECO:0000313" key="2">
    <source>
        <dbReference type="Proteomes" id="UP000236630"/>
    </source>
</evidence>
<comment type="caution">
    <text evidence="1">The sequence shown here is derived from an EMBL/GenBank/DDBJ whole genome shotgun (WGS) entry which is preliminary data.</text>
</comment>
<accession>A0A2H5N979</accession>
<dbReference type="EMBL" id="BDQV01002141">
    <property type="protein sequence ID" value="GAY36165.1"/>
    <property type="molecule type" value="Genomic_DNA"/>
</dbReference>
<proteinExistence type="predicted"/>
<evidence type="ECO:0000313" key="1">
    <source>
        <dbReference type="EMBL" id="GAY36165.1"/>
    </source>
</evidence>
<organism evidence="1 2">
    <name type="scientific">Citrus unshiu</name>
    <name type="common">Satsuma mandarin</name>
    <name type="synonym">Citrus nobilis var. unshiu</name>
    <dbReference type="NCBI Taxonomy" id="55188"/>
    <lineage>
        <taxon>Eukaryota</taxon>
        <taxon>Viridiplantae</taxon>
        <taxon>Streptophyta</taxon>
        <taxon>Embryophyta</taxon>
        <taxon>Tracheophyta</taxon>
        <taxon>Spermatophyta</taxon>
        <taxon>Magnoliopsida</taxon>
        <taxon>eudicotyledons</taxon>
        <taxon>Gunneridae</taxon>
        <taxon>Pentapetalae</taxon>
        <taxon>rosids</taxon>
        <taxon>malvids</taxon>
        <taxon>Sapindales</taxon>
        <taxon>Rutaceae</taxon>
        <taxon>Aurantioideae</taxon>
        <taxon>Citrus</taxon>
    </lineage>
</organism>
<keyword evidence="2" id="KW-1185">Reference proteome</keyword>
<reference evidence="1 2" key="1">
    <citation type="journal article" date="2017" name="Front. Genet.">
        <title>Draft sequencing of the heterozygous diploid genome of Satsuma (Citrus unshiu Marc.) using a hybrid assembly approach.</title>
        <authorList>
            <person name="Shimizu T."/>
            <person name="Tanizawa Y."/>
            <person name="Mochizuki T."/>
            <person name="Nagasaki H."/>
            <person name="Yoshioka T."/>
            <person name="Toyoda A."/>
            <person name="Fujiyama A."/>
            <person name="Kaminuma E."/>
            <person name="Nakamura Y."/>
        </authorList>
    </citation>
    <scope>NUCLEOTIDE SEQUENCE [LARGE SCALE GENOMIC DNA]</scope>
    <source>
        <strain evidence="2">cv. Miyagawa wase</strain>
    </source>
</reference>
<gene>
    <name evidence="1" type="ORF">CUMW_279330</name>
</gene>
<sequence length="152" mass="17179">MWKVAEYCERQQLGCVPAEKAATQSSFSHSVLTIHSSPGSPRWQHSKSALTYAFRLEPAVMPITPLPRAVSNLGCKHLSSNFKNKRTSQMLISKLVLRVGSWSGNPFDGRGVLRIIAQCFCTKLMERFHYDADEPWAVGAYKGAFDWRLWFA</sequence>
<dbReference type="AlphaFoldDB" id="A0A2H5N979"/>
<name>A0A2H5N979_CITUN</name>
<dbReference type="Proteomes" id="UP000236630">
    <property type="component" value="Unassembled WGS sequence"/>
</dbReference>
<protein>
    <submittedName>
        <fullName evidence="1">Uncharacterized protein</fullName>
    </submittedName>
</protein>